<reference evidence="1 2" key="1">
    <citation type="journal article" date="2018" name="Sci. Rep.">
        <title>Genomic signatures of local adaptation to the degree of environmental predictability in rotifers.</title>
        <authorList>
            <person name="Franch-Gras L."/>
            <person name="Hahn C."/>
            <person name="Garcia-Roger E.M."/>
            <person name="Carmona M.J."/>
            <person name="Serra M."/>
            <person name="Gomez A."/>
        </authorList>
    </citation>
    <scope>NUCLEOTIDE SEQUENCE [LARGE SCALE GENOMIC DNA]</scope>
    <source>
        <strain evidence="1">HYR1</strain>
    </source>
</reference>
<organism evidence="1 2">
    <name type="scientific">Brachionus plicatilis</name>
    <name type="common">Marine rotifer</name>
    <name type="synonym">Brachionus muelleri</name>
    <dbReference type="NCBI Taxonomy" id="10195"/>
    <lineage>
        <taxon>Eukaryota</taxon>
        <taxon>Metazoa</taxon>
        <taxon>Spiralia</taxon>
        <taxon>Gnathifera</taxon>
        <taxon>Rotifera</taxon>
        <taxon>Eurotatoria</taxon>
        <taxon>Monogononta</taxon>
        <taxon>Pseudotrocha</taxon>
        <taxon>Ploima</taxon>
        <taxon>Brachionidae</taxon>
        <taxon>Brachionus</taxon>
    </lineage>
</organism>
<sequence length="66" mass="7800">MNHTSLIIATSLIFDYLEINWDGLNVNVRIGLNVTILFCSPQFKNPVKKRKLNKWFYMLRKTKENA</sequence>
<protein>
    <submittedName>
        <fullName evidence="1">Uncharacterized protein</fullName>
    </submittedName>
</protein>
<name>A0A3M7RNH9_BRAPC</name>
<gene>
    <name evidence="1" type="ORF">BpHYR1_044095</name>
</gene>
<proteinExistence type="predicted"/>
<keyword evidence="2" id="KW-1185">Reference proteome</keyword>
<dbReference type="EMBL" id="REGN01002977">
    <property type="protein sequence ID" value="RNA25101.1"/>
    <property type="molecule type" value="Genomic_DNA"/>
</dbReference>
<evidence type="ECO:0000313" key="2">
    <source>
        <dbReference type="Proteomes" id="UP000276133"/>
    </source>
</evidence>
<accession>A0A3M7RNH9</accession>
<dbReference type="AlphaFoldDB" id="A0A3M7RNH9"/>
<dbReference type="Proteomes" id="UP000276133">
    <property type="component" value="Unassembled WGS sequence"/>
</dbReference>
<comment type="caution">
    <text evidence="1">The sequence shown here is derived from an EMBL/GenBank/DDBJ whole genome shotgun (WGS) entry which is preliminary data.</text>
</comment>
<evidence type="ECO:0000313" key="1">
    <source>
        <dbReference type="EMBL" id="RNA25101.1"/>
    </source>
</evidence>